<dbReference type="Proteomes" id="UP000033411">
    <property type="component" value="Unassembled WGS sequence"/>
</dbReference>
<comment type="caution">
    <text evidence="2">The sequence shown here is derived from an EMBL/GenBank/DDBJ whole genome shotgun (WGS) entry which is preliminary data.</text>
</comment>
<dbReference type="OrthoDB" id="512401at2"/>
<reference evidence="2 3" key="1">
    <citation type="submission" date="2015-03" db="EMBL/GenBank/DDBJ databases">
        <authorList>
            <person name="Lepp D."/>
            <person name="Hassan Y.I."/>
            <person name="Li X.-Z."/>
            <person name="Zhou T."/>
        </authorList>
    </citation>
    <scope>NUCLEOTIDE SEQUENCE [LARGE SCALE GENOMIC DNA]</scope>
    <source>
        <strain evidence="2 3">E84</strain>
    </source>
</reference>
<dbReference type="EMBL" id="LANJ01000016">
    <property type="protein sequence ID" value="KKC38002.1"/>
    <property type="molecule type" value="Genomic_DNA"/>
</dbReference>
<feature type="domain" description="Multi-ubiquitin" evidence="1">
    <location>
        <begin position="17"/>
        <end position="84"/>
    </location>
</feature>
<dbReference type="STRING" id="1293439.WH87_10210"/>
<dbReference type="RefSeq" id="WP_046139240.1">
    <property type="nucleotide sequence ID" value="NZ_LANJ01000016.1"/>
</dbReference>
<protein>
    <recommendedName>
        <fullName evidence="1">Multi-ubiquitin domain-containing protein</fullName>
    </recommendedName>
</protein>
<feature type="domain" description="Multi-ubiquitin" evidence="1">
    <location>
        <begin position="89"/>
        <end position="153"/>
    </location>
</feature>
<sequence>MSIDDLTTTAAAKPTRFHVTIDGKPHVFDDPIVNGLQLLEATRQFPADEFLVFQKLVNGQLEDIRLDEAVDLREPGREDFITFRSDASFRLTVDGRKFDWGRPIITGLELKRLAGVDPASYGVWLAQRVGDDKLIPNEQSVDLRGEGVERFFTGIDTTTEGSGGVLPPDDAAFLNEHGVNFEEVDQAGNKAVIIKSYPLPAGRFDTSSADILVLLPPGYPDCAPDMFFLSPWVRLAADKKYPRAADQPFSFAGGNWQRWSRHNSDWRPGVDGIWTMLRRIGRALEIAA</sequence>
<dbReference type="InterPro" id="IPR027802">
    <property type="entry name" value="Multi-ubiquitin_dom"/>
</dbReference>
<dbReference type="InterPro" id="IPR025701">
    <property type="entry name" value="UBQ-conjugat_E2_E"/>
</dbReference>
<accession>A0A0F5QAH8</accession>
<evidence type="ECO:0000259" key="1">
    <source>
        <dbReference type="Pfam" id="PF14452"/>
    </source>
</evidence>
<keyword evidence="3" id="KW-1185">Reference proteome</keyword>
<dbReference type="Pfam" id="PF14462">
    <property type="entry name" value="Prok-E2_E"/>
    <property type="match status" value="1"/>
</dbReference>
<organism evidence="2 3">
    <name type="scientific">Devosia epidermidihirudinis</name>
    <dbReference type="NCBI Taxonomy" id="1293439"/>
    <lineage>
        <taxon>Bacteria</taxon>
        <taxon>Pseudomonadati</taxon>
        <taxon>Pseudomonadota</taxon>
        <taxon>Alphaproteobacteria</taxon>
        <taxon>Hyphomicrobiales</taxon>
        <taxon>Devosiaceae</taxon>
        <taxon>Devosia</taxon>
    </lineage>
</organism>
<evidence type="ECO:0000313" key="2">
    <source>
        <dbReference type="EMBL" id="KKC38002.1"/>
    </source>
</evidence>
<gene>
    <name evidence="2" type="ORF">WH87_10210</name>
</gene>
<proteinExistence type="predicted"/>
<dbReference type="Pfam" id="PF14452">
    <property type="entry name" value="Multi_ubiq"/>
    <property type="match status" value="2"/>
</dbReference>
<evidence type="ECO:0000313" key="3">
    <source>
        <dbReference type="Proteomes" id="UP000033411"/>
    </source>
</evidence>
<name>A0A0F5QAH8_9HYPH</name>
<dbReference type="AlphaFoldDB" id="A0A0F5QAH8"/>
<dbReference type="PATRIC" id="fig|1293439.3.peg.1625"/>